<evidence type="ECO:0000259" key="7">
    <source>
        <dbReference type="PROSITE" id="PS51503"/>
    </source>
</evidence>
<evidence type="ECO:0000256" key="1">
    <source>
        <dbReference type="ARBA" id="ARBA00004325"/>
    </source>
</evidence>
<keyword evidence="4" id="KW-0496">Mitochondrion</keyword>
<keyword evidence="2 6" id="KW-0812">Transmembrane</keyword>
<dbReference type="Proteomes" id="UP000694402">
    <property type="component" value="Unassembled WGS sequence"/>
</dbReference>
<dbReference type="GO" id="GO:0031966">
    <property type="term" value="C:mitochondrial membrane"/>
    <property type="evidence" value="ECO:0007669"/>
    <property type="project" value="UniProtKB-SubCell"/>
</dbReference>
<dbReference type="GO" id="GO:0097250">
    <property type="term" value="P:mitochondrial respirasome assembly"/>
    <property type="evidence" value="ECO:0007669"/>
    <property type="project" value="TreeGrafter"/>
</dbReference>
<evidence type="ECO:0000256" key="6">
    <source>
        <dbReference type="SAM" id="Phobius"/>
    </source>
</evidence>
<evidence type="ECO:0000313" key="9">
    <source>
        <dbReference type="Proteomes" id="UP000694402"/>
    </source>
</evidence>
<feature type="transmembrane region" description="Helical" evidence="6">
    <location>
        <begin position="117"/>
        <end position="135"/>
    </location>
</feature>
<accession>A0AAZ3PU02</accession>
<keyword evidence="3 6" id="KW-1133">Transmembrane helix</keyword>
<dbReference type="InterPro" id="IPR050355">
    <property type="entry name" value="RCF1"/>
</dbReference>
<comment type="subcellular location">
    <subcellularLocation>
        <location evidence="1">Mitochondrion membrane</location>
    </subcellularLocation>
</comment>
<proteinExistence type="predicted"/>
<feature type="domain" description="HIG1" evidence="7">
    <location>
        <begin position="48"/>
        <end position="144"/>
    </location>
</feature>
<gene>
    <name evidence="8" type="primary">LOC112254730</name>
</gene>
<name>A0AAZ3PU02_ONCTS</name>
<dbReference type="PANTHER" id="PTHR12297">
    <property type="entry name" value="HYPOXIA-INDUCBILE GENE 1 HIG1 -RELATED"/>
    <property type="match status" value="1"/>
</dbReference>
<dbReference type="AlphaFoldDB" id="A0AAZ3PU02"/>
<dbReference type="Gene3D" id="6.10.140.1320">
    <property type="match status" value="1"/>
</dbReference>
<sequence length="145" mass="16312">MCHVASMLCKDMLCYKQCLWNINYCIFNGLEGKTIYINLASPHNRFCPSFLPVTMSSNNNFSSFDENESKFMRKAKESPFVPIGMAGCAAVVAFGLWRLKSRGNTKMSVHLIHMRVGAQGFIVGAMTLGVIYSMYKEYSAHKDSK</sequence>
<organism evidence="8 9">
    <name type="scientific">Oncorhynchus tshawytscha</name>
    <name type="common">Chinook salmon</name>
    <name type="synonym">Salmo tshawytscha</name>
    <dbReference type="NCBI Taxonomy" id="74940"/>
    <lineage>
        <taxon>Eukaryota</taxon>
        <taxon>Metazoa</taxon>
        <taxon>Chordata</taxon>
        <taxon>Craniata</taxon>
        <taxon>Vertebrata</taxon>
        <taxon>Euteleostomi</taxon>
        <taxon>Actinopterygii</taxon>
        <taxon>Neopterygii</taxon>
        <taxon>Teleostei</taxon>
        <taxon>Protacanthopterygii</taxon>
        <taxon>Salmoniformes</taxon>
        <taxon>Salmonidae</taxon>
        <taxon>Salmoninae</taxon>
        <taxon>Oncorhynchus</taxon>
    </lineage>
</organism>
<evidence type="ECO:0000256" key="5">
    <source>
        <dbReference type="ARBA" id="ARBA00023136"/>
    </source>
</evidence>
<evidence type="ECO:0000256" key="4">
    <source>
        <dbReference type="ARBA" id="ARBA00023128"/>
    </source>
</evidence>
<keyword evidence="9" id="KW-1185">Reference proteome</keyword>
<dbReference type="Pfam" id="PF04588">
    <property type="entry name" value="HIG_1_N"/>
    <property type="match status" value="1"/>
</dbReference>
<dbReference type="GeneTree" id="ENSGT00940000154276"/>
<dbReference type="InterPro" id="IPR007667">
    <property type="entry name" value="Hypoxia_induced_domain"/>
</dbReference>
<dbReference type="Ensembl" id="ENSOTST00005159008.1">
    <property type="protein sequence ID" value="ENSOTSP00005120317.1"/>
    <property type="gene ID" value="ENSOTSG00005056540.1"/>
</dbReference>
<evidence type="ECO:0000256" key="3">
    <source>
        <dbReference type="ARBA" id="ARBA00022989"/>
    </source>
</evidence>
<reference evidence="9" key="1">
    <citation type="journal article" date="2018" name="PLoS ONE">
        <title>Chinook salmon (Oncorhynchus tshawytscha) genome and transcriptome.</title>
        <authorList>
            <person name="Christensen K.A."/>
            <person name="Leong J.S."/>
            <person name="Sakhrani D."/>
            <person name="Biagi C.A."/>
            <person name="Minkley D.R."/>
            <person name="Withler R.E."/>
            <person name="Rondeau E.B."/>
            <person name="Koop B.F."/>
            <person name="Devlin R.H."/>
        </authorList>
    </citation>
    <scope>NUCLEOTIDE SEQUENCE [LARGE SCALE GENOMIC DNA]</scope>
</reference>
<feature type="transmembrane region" description="Helical" evidence="6">
    <location>
        <begin position="80"/>
        <end position="97"/>
    </location>
</feature>
<keyword evidence="5 6" id="KW-0472">Membrane</keyword>
<dbReference type="PANTHER" id="PTHR12297:SF3">
    <property type="entry name" value="HIG1 DOMAIN FAMILY MEMBER 1A"/>
    <property type="match status" value="1"/>
</dbReference>
<dbReference type="PROSITE" id="PS51503">
    <property type="entry name" value="HIG1"/>
    <property type="match status" value="1"/>
</dbReference>
<evidence type="ECO:0000256" key="2">
    <source>
        <dbReference type="ARBA" id="ARBA00022692"/>
    </source>
</evidence>
<reference evidence="8" key="3">
    <citation type="submission" date="2025-09" db="UniProtKB">
        <authorList>
            <consortium name="Ensembl"/>
        </authorList>
    </citation>
    <scope>IDENTIFICATION</scope>
</reference>
<reference evidence="8" key="2">
    <citation type="submission" date="2025-08" db="UniProtKB">
        <authorList>
            <consortium name="Ensembl"/>
        </authorList>
    </citation>
    <scope>IDENTIFICATION</scope>
</reference>
<protein>
    <recommendedName>
        <fullName evidence="7">HIG1 domain-containing protein</fullName>
    </recommendedName>
</protein>
<evidence type="ECO:0000313" key="8">
    <source>
        <dbReference type="Ensembl" id="ENSOTSP00005120317.1"/>
    </source>
</evidence>